<sequence>MKQLSGLDATFLYMETEQTPMHVAGLTLYDLPKGFRGSFHKHFTEFFKGRVHLVPIFGMKLAKAAFEIDHPGWVEAGELDFDYHIQSAKLPKPGTRKQLEDKVAELHAERLDRKKPLWQFTIIEGIEGRQAALYSKVHHAAVDGGAGMAITQALYDVTETPRDVEPAKEKAPSRKPGDLERAILSVNDIASNFLRQQMNLLESIPKVMSQMADMVAPVLMGKVGLPQLLAPRTPFNVTVGSKRSYAARSIPLKEVKRIAKTTGTKLNDVVMAITSGASRTYLTRKQALPDAALVAFVPISLRQAGNADTNNQVFGMNVPLATNYSKPLKRLEKIAKESGATKAIAGSVQDAAPTDFTILGAPTLLPGLMQFYGTTKLADHIPQPVNMCISNNAGPPFPLYCAGAKVTALYPVSIATHGVALNVTVQSYLENLDFGITADHKAVPDVDDFANLLVDSFEELSEALDKEMAKSKE</sequence>
<evidence type="ECO:0000256" key="2">
    <source>
        <dbReference type="ARBA" id="ARBA00005189"/>
    </source>
</evidence>
<protein>
    <recommendedName>
        <fullName evidence="4">diacylglycerol O-acyltransferase</fullName>
        <ecNumber evidence="4">2.3.1.20</ecNumber>
    </recommendedName>
</protein>
<evidence type="ECO:0000256" key="3">
    <source>
        <dbReference type="ARBA" id="ARBA00009587"/>
    </source>
</evidence>
<dbReference type="GO" id="GO:0019432">
    <property type="term" value="P:triglyceride biosynthetic process"/>
    <property type="evidence" value="ECO:0007669"/>
    <property type="project" value="TreeGrafter"/>
</dbReference>
<keyword evidence="7" id="KW-0319">Glycerol metabolism</keyword>
<comment type="similarity">
    <text evidence="3">Belongs to the long-chain O-acyltransferase family.</text>
</comment>
<keyword evidence="6" id="KW-0808">Transferase</keyword>
<keyword evidence="9" id="KW-0012">Acyltransferase</keyword>
<evidence type="ECO:0000256" key="4">
    <source>
        <dbReference type="ARBA" id="ARBA00013244"/>
    </source>
</evidence>
<dbReference type="PANTHER" id="PTHR31650:SF1">
    <property type="entry name" value="WAX ESTER SYNTHASE_DIACYLGLYCEROL ACYLTRANSFERASE 4-RELATED"/>
    <property type="match status" value="1"/>
</dbReference>
<dbReference type="GO" id="GO:0004144">
    <property type="term" value="F:diacylglycerol O-acyltransferase activity"/>
    <property type="evidence" value="ECO:0007669"/>
    <property type="project" value="UniProtKB-EC"/>
</dbReference>
<organism evidence="13 14">
    <name type="scientific">Sulfitobacter aestuariivivens</name>
    <dbReference type="NCBI Taxonomy" id="2766981"/>
    <lineage>
        <taxon>Bacteria</taxon>
        <taxon>Pseudomonadati</taxon>
        <taxon>Pseudomonadota</taxon>
        <taxon>Alphaproteobacteria</taxon>
        <taxon>Rhodobacterales</taxon>
        <taxon>Roseobacteraceae</taxon>
        <taxon>Sulfitobacter</taxon>
    </lineage>
</organism>
<dbReference type="EMBL" id="JACTAG010000002">
    <property type="protein sequence ID" value="MBD3664971.1"/>
    <property type="molecule type" value="Genomic_DNA"/>
</dbReference>
<comment type="pathway">
    <text evidence="1">Glycerolipid metabolism; triacylglycerol biosynthesis.</text>
</comment>
<dbReference type="InterPro" id="IPR045034">
    <property type="entry name" value="O-acyltransferase_WSD1-like"/>
</dbReference>
<keyword evidence="5" id="KW-0444">Lipid biosynthesis</keyword>
<dbReference type="InterPro" id="IPR004255">
    <property type="entry name" value="O-acyltransferase_WSD1_N"/>
</dbReference>
<gene>
    <name evidence="13" type="ORF">H9Q16_13645</name>
</gene>
<comment type="caution">
    <text evidence="13">The sequence shown here is derived from an EMBL/GenBank/DDBJ whole genome shotgun (WGS) entry which is preliminary data.</text>
</comment>
<dbReference type="Pfam" id="PF03007">
    <property type="entry name" value="WS_DGAT_cat"/>
    <property type="match status" value="1"/>
</dbReference>
<dbReference type="RefSeq" id="WP_191075979.1">
    <property type="nucleotide sequence ID" value="NZ_JACTAG010000002.1"/>
</dbReference>
<evidence type="ECO:0000256" key="1">
    <source>
        <dbReference type="ARBA" id="ARBA00004771"/>
    </source>
</evidence>
<evidence type="ECO:0000256" key="10">
    <source>
        <dbReference type="ARBA" id="ARBA00048109"/>
    </source>
</evidence>
<reference evidence="13" key="1">
    <citation type="submission" date="2020-08" db="EMBL/GenBank/DDBJ databases">
        <title>Sulfitobacter aestuariivivens sp. nov., isolated from a tidal flat.</title>
        <authorList>
            <person name="Park S."/>
            <person name="Yoon J.-H."/>
        </authorList>
    </citation>
    <scope>NUCLEOTIDE SEQUENCE</scope>
    <source>
        <strain evidence="13">TSTF-M16</strain>
    </source>
</reference>
<dbReference type="GO" id="GO:0001666">
    <property type="term" value="P:response to hypoxia"/>
    <property type="evidence" value="ECO:0007669"/>
    <property type="project" value="TreeGrafter"/>
</dbReference>
<dbReference type="Pfam" id="PF06974">
    <property type="entry name" value="WS_DGAT_C"/>
    <property type="match status" value="1"/>
</dbReference>
<feature type="domain" description="O-acyltransferase WSD1-like N-terminal" evidence="11">
    <location>
        <begin position="4"/>
        <end position="270"/>
    </location>
</feature>
<dbReference type="GO" id="GO:0051701">
    <property type="term" value="P:biological process involved in interaction with host"/>
    <property type="evidence" value="ECO:0007669"/>
    <property type="project" value="TreeGrafter"/>
</dbReference>
<dbReference type="InterPro" id="IPR014292">
    <property type="entry name" value="Acyl_transf_WS/DGAT"/>
</dbReference>
<keyword evidence="14" id="KW-1185">Reference proteome</keyword>
<proteinExistence type="inferred from homology"/>
<evidence type="ECO:0000313" key="14">
    <source>
        <dbReference type="Proteomes" id="UP000635142"/>
    </source>
</evidence>
<feature type="domain" description="O-acyltransferase WSD1 C-terminal" evidence="12">
    <location>
        <begin position="311"/>
        <end position="460"/>
    </location>
</feature>
<dbReference type="AlphaFoldDB" id="A0A927D5W2"/>
<evidence type="ECO:0000256" key="8">
    <source>
        <dbReference type="ARBA" id="ARBA00023098"/>
    </source>
</evidence>
<accession>A0A927D5W2</accession>
<comment type="pathway">
    <text evidence="2">Lipid metabolism.</text>
</comment>
<dbReference type="PANTHER" id="PTHR31650">
    <property type="entry name" value="O-ACYLTRANSFERASE (WSD1-LIKE) FAMILY PROTEIN"/>
    <property type="match status" value="1"/>
</dbReference>
<evidence type="ECO:0000256" key="6">
    <source>
        <dbReference type="ARBA" id="ARBA00022679"/>
    </source>
</evidence>
<evidence type="ECO:0000256" key="7">
    <source>
        <dbReference type="ARBA" id="ARBA00022798"/>
    </source>
</evidence>
<evidence type="ECO:0000256" key="5">
    <source>
        <dbReference type="ARBA" id="ARBA00022516"/>
    </source>
</evidence>
<evidence type="ECO:0000259" key="12">
    <source>
        <dbReference type="Pfam" id="PF06974"/>
    </source>
</evidence>
<dbReference type="GO" id="GO:0005886">
    <property type="term" value="C:plasma membrane"/>
    <property type="evidence" value="ECO:0007669"/>
    <property type="project" value="TreeGrafter"/>
</dbReference>
<dbReference type="EC" id="2.3.1.20" evidence="4"/>
<name>A0A927D5W2_9RHOB</name>
<evidence type="ECO:0000313" key="13">
    <source>
        <dbReference type="EMBL" id="MBD3664971.1"/>
    </source>
</evidence>
<dbReference type="NCBIfam" id="TIGR02946">
    <property type="entry name" value="acyl_WS_DGAT"/>
    <property type="match status" value="1"/>
</dbReference>
<keyword evidence="8" id="KW-0443">Lipid metabolism</keyword>
<comment type="catalytic activity">
    <reaction evidence="10">
        <text>an acyl-CoA + a 1,2-diacyl-sn-glycerol = a triacyl-sn-glycerol + CoA</text>
        <dbReference type="Rhea" id="RHEA:10868"/>
        <dbReference type="ChEBI" id="CHEBI:17815"/>
        <dbReference type="ChEBI" id="CHEBI:57287"/>
        <dbReference type="ChEBI" id="CHEBI:58342"/>
        <dbReference type="ChEBI" id="CHEBI:64615"/>
        <dbReference type="EC" id="2.3.1.20"/>
    </reaction>
</comment>
<dbReference type="InterPro" id="IPR009721">
    <property type="entry name" value="O-acyltransferase_WSD1_C"/>
</dbReference>
<evidence type="ECO:0000259" key="11">
    <source>
        <dbReference type="Pfam" id="PF03007"/>
    </source>
</evidence>
<evidence type="ECO:0000256" key="9">
    <source>
        <dbReference type="ARBA" id="ARBA00023315"/>
    </source>
</evidence>
<dbReference type="GO" id="GO:0071731">
    <property type="term" value="P:response to nitric oxide"/>
    <property type="evidence" value="ECO:0007669"/>
    <property type="project" value="TreeGrafter"/>
</dbReference>
<dbReference type="Proteomes" id="UP000635142">
    <property type="component" value="Unassembled WGS sequence"/>
</dbReference>
<dbReference type="GO" id="GO:0006071">
    <property type="term" value="P:glycerol metabolic process"/>
    <property type="evidence" value="ECO:0007669"/>
    <property type="project" value="UniProtKB-KW"/>
</dbReference>